<sequence>MYPHEALILTFAQNRTANLDAQTEDGVYKQFDSASDKNFEDNMRIVTQNVMEIDDYMRHVWQILLCADQEIFHNESPFLMQWRQLHERFRFALRQSRDLSIRLARKIRVFYQDVLPLFEAENGDIPVEVKVEAFRRFADADDAAGVNRSMIEDQEACEKLGRDFDDLRIDIASFAGSLEGSLRRSDEDFESRIRDLKRSMQQVDEAFRRSQNPVGLVTLSPRFC</sequence>
<dbReference type="AlphaFoldDB" id="A0A6A4HB14"/>
<keyword evidence="2" id="KW-1185">Reference proteome</keyword>
<evidence type="ECO:0000313" key="2">
    <source>
        <dbReference type="Proteomes" id="UP000799118"/>
    </source>
</evidence>
<accession>A0A6A4HB14</accession>
<gene>
    <name evidence="1" type="ORF">BT96DRAFT_144581</name>
</gene>
<evidence type="ECO:0000313" key="1">
    <source>
        <dbReference type="EMBL" id="KAE9395489.1"/>
    </source>
</evidence>
<dbReference type="Proteomes" id="UP000799118">
    <property type="component" value="Unassembled WGS sequence"/>
</dbReference>
<protein>
    <submittedName>
        <fullName evidence="1">Uncharacterized protein</fullName>
    </submittedName>
</protein>
<organism evidence="1 2">
    <name type="scientific">Gymnopus androsaceus JB14</name>
    <dbReference type="NCBI Taxonomy" id="1447944"/>
    <lineage>
        <taxon>Eukaryota</taxon>
        <taxon>Fungi</taxon>
        <taxon>Dikarya</taxon>
        <taxon>Basidiomycota</taxon>
        <taxon>Agaricomycotina</taxon>
        <taxon>Agaricomycetes</taxon>
        <taxon>Agaricomycetidae</taxon>
        <taxon>Agaricales</taxon>
        <taxon>Marasmiineae</taxon>
        <taxon>Omphalotaceae</taxon>
        <taxon>Gymnopus</taxon>
    </lineage>
</organism>
<dbReference type="EMBL" id="ML769530">
    <property type="protein sequence ID" value="KAE9395489.1"/>
    <property type="molecule type" value="Genomic_DNA"/>
</dbReference>
<name>A0A6A4HB14_9AGAR</name>
<reference evidence="1" key="1">
    <citation type="journal article" date="2019" name="Environ. Microbiol.">
        <title>Fungal ecological strategies reflected in gene transcription - a case study of two litter decomposers.</title>
        <authorList>
            <person name="Barbi F."/>
            <person name="Kohler A."/>
            <person name="Barry K."/>
            <person name="Baskaran P."/>
            <person name="Daum C."/>
            <person name="Fauchery L."/>
            <person name="Ihrmark K."/>
            <person name="Kuo A."/>
            <person name="LaButti K."/>
            <person name="Lipzen A."/>
            <person name="Morin E."/>
            <person name="Grigoriev I.V."/>
            <person name="Henrissat B."/>
            <person name="Lindahl B."/>
            <person name="Martin F."/>
        </authorList>
    </citation>
    <scope>NUCLEOTIDE SEQUENCE</scope>
    <source>
        <strain evidence="1">JB14</strain>
    </source>
</reference>
<dbReference type="OrthoDB" id="3096589at2759"/>
<proteinExistence type="predicted"/>